<reference evidence="3" key="1">
    <citation type="submission" date="2015-01" db="EMBL/GenBank/DDBJ databases">
        <authorList>
            <person name="Manzoor Shahid"/>
            <person name="Zubair Saima"/>
        </authorList>
    </citation>
    <scope>NUCLEOTIDE SEQUENCE [LARGE SCALE GENOMIC DNA]</scope>
    <source>
        <strain evidence="3">Sp3</strain>
    </source>
</reference>
<dbReference type="OrthoDB" id="9775203at2"/>
<dbReference type="InterPro" id="IPR002514">
    <property type="entry name" value="Transposase_8"/>
</dbReference>
<keyword evidence="3" id="KW-1185">Reference proteome</keyword>
<feature type="coiled-coil region" evidence="1">
    <location>
        <begin position="57"/>
        <end position="84"/>
    </location>
</feature>
<dbReference type="Gene3D" id="1.10.10.60">
    <property type="entry name" value="Homeodomain-like"/>
    <property type="match status" value="1"/>
</dbReference>
<accession>A0A0B7MH19</accession>
<name>A0A0B7MH19_9FIRM</name>
<dbReference type="InterPro" id="IPR051839">
    <property type="entry name" value="RD_transcriptional_regulator"/>
</dbReference>
<dbReference type="GO" id="GO:0004803">
    <property type="term" value="F:transposase activity"/>
    <property type="evidence" value="ECO:0007669"/>
    <property type="project" value="InterPro"/>
</dbReference>
<dbReference type="Pfam" id="PF01527">
    <property type="entry name" value="HTH_Tnp_1"/>
    <property type="match status" value="1"/>
</dbReference>
<dbReference type="PANTHER" id="PTHR33215:SF13">
    <property type="entry name" value="PROTEIN DISTAL ANTENNA"/>
    <property type="match status" value="1"/>
</dbReference>
<dbReference type="InterPro" id="IPR009057">
    <property type="entry name" value="Homeodomain-like_sf"/>
</dbReference>
<dbReference type="SUPFAM" id="SSF46689">
    <property type="entry name" value="Homeodomain-like"/>
    <property type="match status" value="1"/>
</dbReference>
<evidence type="ECO:0000313" key="2">
    <source>
        <dbReference type="EMBL" id="CEO89934.1"/>
    </source>
</evidence>
<proteinExistence type="predicted"/>
<evidence type="ECO:0000256" key="1">
    <source>
        <dbReference type="SAM" id="Coils"/>
    </source>
</evidence>
<protein>
    <submittedName>
        <fullName evidence="2">Transposase</fullName>
    </submittedName>
</protein>
<dbReference type="AlphaFoldDB" id="A0A0B7MH19"/>
<gene>
    <name evidence="2" type="ORF">SSCH_650016</name>
</gene>
<dbReference type="RefSeq" id="WP_044665775.1">
    <property type="nucleotide sequence ID" value="NZ_CDRZ01000264.1"/>
</dbReference>
<organism evidence="2 3">
    <name type="scientific">Syntrophaceticus schinkii</name>
    <dbReference type="NCBI Taxonomy" id="499207"/>
    <lineage>
        <taxon>Bacteria</taxon>
        <taxon>Bacillati</taxon>
        <taxon>Bacillota</taxon>
        <taxon>Clostridia</taxon>
        <taxon>Thermoanaerobacterales</taxon>
        <taxon>Thermoanaerobacterales Family III. Incertae Sedis</taxon>
        <taxon>Syntrophaceticus</taxon>
    </lineage>
</organism>
<sequence length="93" mass="10865">MSKTRHRYDDEFKKNAVKLSYASSKTVKEIAGDLGISVSLLYRWRKKYTPEGEKTQFATMEEENRALKLENAELKIERDMLKKAAAYFAKNQK</sequence>
<dbReference type="Proteomes" id="UP000046155">
    <property type="component" value="Unassembled WGS sequence"/>
</dbReference>
<keyword evidence="1" id="KW-0175">Coiled coil</keyword>
<dbReference type="GO" id="GO:0003677">
    <property type="term" value="F:DNA binding"/>
    <property type="evidence" value="ECO:0007669"/>
    <property type="project" value="InterPro"/>
</dbReference>
<dbReference type="GO" id="GO:0006313">
    <property type="term" value="P:DNA transposition"/>
    <property type="evidence" value="ECO:0007669"/>
    <property type="project" value="InterPro"/>
</dbReference>
<dbReference type="PANTHER" id="PTHR33215">
    <property type="entry name" value="PROTEIN DISTAL ANTENNA"/>
    <property type="match status" value="1"/>
</dbReference>
<dbReference type="EMBL" id="CDRZ01000264">
    <property type="protein sequence ID" value="CEO89934.1"/>
    <property type="molecule type" value="Genomic_DNA"/>
</dbReference>
<evidence type="ECO:0000313" key="3">
    <source>
        <dbReference type="Proteomes" id="UP000046155"/>
    </source>
</evidence>